<dbReference type="InterPro" id="IPR051449">
    <property type="entry name" value="ABC-2_transporter_component"/>
</dbReference>
<feature type="transmembrane region" description="Helical" evidence="7">
    <location>
        <begin position="393"/>
        <end position="416"/>
    </location>
</feature>
<protein>
    <submittedName>
        <fullName evidence="9">ABC transporter permease</fullName>
    </submittedName>
</protein>
<dbReference type="InterPro" id="IPR013525">
    <property type="entry name" value="ABC2_TM"/>
</dbReference>
<feature type="transmembrane region" description="Helical" evidence="7">
    <location>
        <begin position="213"/>
        <end position="234"/>
    </location>
</feature>
<comment type="caution">
    <text evidence="9">The sequence shown here is derived from an EMBL/GenBank/DDBJ whole genome shotgun (WGS) entry which is preliminary data.</text>
</comment>
<name>A0ABW4REH0_9BACL</name>
<dbReference type="EMBL" id="JBHUEH010000010">
    <property type="protein sequence ID" value="MFD1884578.1"/>
    <property type="molecule type" value="Genomic_DNA"/>
</dbReference>
<evidence type="ECO:0000256" key="2">
    <source>
        <dbReference type="ARBA" id="ARBA00022475"/>
    </source>
</evidence>
<dbReference type="PANTHER" id="PTHR30294">
    <property type="entry name" value="MEMBRANE COMPONENT OF ABC TRANSPORTER YHHJ-RELATED"/>
    <property type="match status" value="1"/>
</dbReference>
<feature type="domain" description="ABC-2 type transporter transmembrane" evidence="8">
    <location>
        <begin position="19"/>
        <end position="417"/>
    </location>
</feature>
<sequence>MNKLGAVIAFTYRNKVKTKSFRLTTLLLALLLVVGMNIPYVIQLFSGDDGDGALKLGIATGSYNELAQQISEVSMQAQKQQTEATATPSTATGNNRAAAQPQIDWQTQPRSETELNRLIQNKELDGYLLLKASDKEPFPTVTLVSDNNASGAQTLLQSAAQTVKLRSIAAGQLSEQQLQELGSPVTIVHQSPDQQGSGSTGDSDRSYTRENFILVYILMILFFISLTMTGNMVASEITSEKSSRVMEILITSVAPLTQMFGKIIGIFLVGLTQIALYAAVFSAHLFLPYYQDVLAQFNLHLSNLSWQVAVFGFMYYILGYFLYSTLYAAVGSIVSRTEDLGQAVSLLTVLTLAAFYIGIFSISSPNSLIIRIASYVPFFAPTTALVRVGLGTIAWWEIVISMIILIISILFCGWLSTKIYRTGVLMYGKRPTWKELRRAMKAYKI</sequence>
<gene>
    <name evidence="9" type="ORF">ACFSC9_03505</name>
</gene>
<feature type="compositionally biased region" description="Low complexity" evidence="6">
    <location>
        <begin position="77"/>
        <end position="87"/>
    </location>
</feature>
<evidence type="ECO:0000256" key="7">
    <source>
        <dbReference type="SAM" id="Phobius"/>
    </source>
</evidence>
<dbReference type="PANTHER" id="PTHR30294:SF29">
    <property type="entry name" value="MULTIDRUG ABC TRANSPORTER PERMEASE YBHS-RELATED"/>
    <property type="match status" value="1"/>
</dbReference>
<dbReference type="Proteomes" id="UP001597233">
    <property type="component" value="Unassembled WGS sequence"/>
</dbReference>
<feature type="transmembrane region" description="Helical" evidence="7">
    <location>
        <begin position="21"/>
        <end position="42"/>
    </location>
</feature>
<comment type="subcellular location">
    <subcellularLocation>
        <location evidence="1">Cell membrane</location>
        <topology evidence="1">Multi-pass membrane protein</topology>
    </subcellularLocation>
</comment>
<keyword evidence="5 7" id="KW-0472">Membrane</keyword>
<proteinExistence type="predicted"/>
<feature type="transmembrane region" description="Helical" evidence="7">
    <location>
        <begin position="263"/>
        <end position="286"/>
    </location>
</feature>
<dbReference type="RefSeq" id="WP_347324230.1">
    <property type="nucleotide sequence ID" value="NZ_JBCGUH010000003.1"/>
</dbReference>
<organism evidence="9 10">
    <name type="scientific">Paenibacillus wenxiniae</name>
    <dbReference type="NCBI Taxonomy" id="1636843"/>
    <lineage>
        <taxon>Bacteria</taxon>
        <taxon>Bacillati</taxon>
        <taxon>Bacillota</taxon>
        <taxon>Bacilli</taxon>
        <taxon>Bacillales</taxon>
        <taxon>Paenibacillaceae</taxon>
        <taxon>Paenibacillus</taxon>
    </lineage>
</organism>
<feature type="transmembrane region" description="Helical" evidence="7">
    <location>
        <begin position="306"/>
        <end position="328"/>
    </location>
</feature>
<evidence type="ECO:0000259" key="8">
    <source>
        <dbReference type="Pfam" id="PF12698"/>
    </source>
</evidence>
<reference evidence="10" key="1">
    <citation type="journal article" date="2019" name="Int. J. Syst. Evol. Microbiol.">
        <title>The Global Catalogue of Microorganisms (GCM) 10K type strain sequencing project: providing services to taxonomists for standard genome sequencing and annotation.</title>
        <authorList>
            <consortium name="The Broad Institute Genomics Platform"/>
            <consortium name="The Broad Institute Genome Sequencing Center for Infectious Disease"/>
            <person name="Wu L."/>
            <person name="Ma J."/>
        </authorList>
    </citation>
    <scope>NUCLEOTIDE SEQUENCE [LARGE SCALE GENOMIC DNA]</scope>
    <source>
        <strain evidence="10">CCUG 54950</strain>
    </source>
</reference>
<evidence type="ECO:0000313" key="10">
    <source>
        <dbReference type="Proteomes" id="UP001597233"/>
    </source>
</evidence>
<evidence type="ECO:0000256" key="4">
    <source>
        <dbReference type="ARBA" id="ARBA00022989"/>
    </source>
</evidence>
<keyword evidence="2" id="KW-1003">Cell membrane</keyword>
<evidence type="ECO:0000256" key="1">
    <source>
        <dbReference type="ARBA" id="ARBA00004651"/>
    </source>
</evidence>
<keyword evidence="10" id="KW-1185">Reference proteome</keyword>
<feature type="transmembrane region" description="Helical" evidence="7">
    <location>
        <begin position="340"/>
        <end position="362"/>
    </location>
</feature>
<evidence type="ECO:0000313" key="9">
    <source>
        <dbReference type="EMBL" id="MFD1884578.1"/>
    </source>
</evidence>
<keyword evidence="3 7" id="KW-0812">Transmembrane</keyword>
<evidence type="ECO:0000256" key="6">
    <source>
        <dbReference type="SAM" id="MobiDB-lite"/>
    </source>
</evidence>
<feature type="region of interest" description="Disordered" evidence="6">
    <location>
        <begin position="77"/>
        <end position="111"/>
    </location>
</feature>
<accession>A0ABW4REH0</accession>
<evidence type="ECO:0000256" key="5">
    <source>
        <dbReference type="ARBA" id="ARBA00023136"/>
    </source>
</evidence>
<keyword evidence="4 7" id="KW-1133">Transmembrane helix</keyword>
<dbReference type="Pfam" id="PF12698">
    <property type="entry name" value="ABC2_membrane_3"/>
    <property type="match status" value="1"/>
</dbReference>
<evidence type="ECO:0000256" key="3">
    <source>
        <dbReference type="ARBA" id="ARBA00022692"/>
    </source>
</evidence>
<feature type="compositionally biased region" description="Polar residues" evidence="6">
    <location>
        <begin position="88"/>
        <end position="110"/>
    </location>
</feature>